<evidence type="ECO:0000256" key="2">
    <source>
        <dbReference type="SAM" id="SignalP"/>
    </source>
</evidence>
<feature type="chain" id="PRO_5038456667" description="DUF4232 domain-containing protein" evidence="2">
    <location>
        <begin position="20"/>
        <end position="309"/>
    </location>
</feature>
<keyword evidence="2" id="KW-0732">Signal</keyword>
<feature type="domain" description="DUF4232" evidence="3">
    <location>
        <begin position="165"/>
        <end position="302"/>
    </location>
</feature>
<evidence type="ECO:0000313" key="4">
    <source>
        <dbReference type="EMBL" id="SEN94624.1"/>
    </source>
</evidence>
<dbReference type="OrthoDB" id="3827416at2"/>
<dbReference type="Pfam" id="PF14016">
    <property type="entry name" value="DUF4232"/>
    <property type="match status" value="1"/>
</dbReference>
<evidence type="ECO:0000259" key="3">
    <source>
        <dbReference type="Pfam" id="PF14016"/>
    </source>
</evidence>
<organism evidence="4 5">
    <name type="scientific">Actinacidiphila rubida</name>
    <dbReference type="NCBI Taxonomy" id="310780"/>
    <lineage>
        <taxon>Bacteria</taxon>
        <taxon>Bacillati</taxon>
        <taxon>Actinomycetota</taxon>
        <taxon>Actinomycetes</taxon>
        <taxon>Kitasatosporales</taxon>
        <taxon>Streptomycetaceae</taxon>
        <taxon>Actinacidiphila</taxon>
    </lineage>
</organism>
<evidence type="ECO:0000256" key="1">
    <source>
        <dbReference type="SAM" id="MobiDB-lite"/>
    </source>
</evidence>
<keyword evidence="5" id="KW-1185">Reference proteome</keyword>
<proteinExistence type="predicted"/>
<reference evidence="4 5" key="1">
    <citation type="submission" date="2016-10" db="EMBL/GenBank/DDBJ databases">
        <authorList>
            <person name="de Groot N.N."/>
        </authorList>
    </citation>
    <scope>NUCLEOTIDE SEQUENCE [LARGE SCALE GENOMIC DNA]</scope>
    <source>
        <strain evidence="4 5">CGMCC 4.2026</strain>
    </source>
</reference>
<accession>A0A1H8KP18</accession>
<dbReference type="RefSeq" id="WP_075016955.1">
    <property type="nucleotide sequence ID" value="NZ_FODD01000013.1"/>
</dbReference>
<dbReference type="PROSITE" id="PS51257">
    <property type="entry name" value="PROKAR_LIPOPROTEIN"/>
    <property type="match status" value="1"/>
</dbReference>
<gene>
    <name evidence="4" type="ORF">SAMN05216267_1013124</name>
</gene>
<dbReference type="Proteomes" id="UP000181951">
    <property type="component" value="Unassembled WGS sequence"/>
</dbReference>
<dbReference type="STRING" id="310780.SAMN05216267_1013124"/>
<sequence>MRCHPLVVPAACLAVLLLAACGTQPDGTRPLIAVSGSSGAASCDSPPTPTASAGTGSSGAGSPGQGTEEDGVRLVGGAACPAFEITNSTASTATFTITYDLMTEGGEALTSGQETVPSVRPGGTVRRGLAEGDGGAGGGSHATHVRILKVRSVPTAEAPSSGGPCPPSGVHVYVDAGDAAMGLRVVGVHVQNCGTRAYRLDDYPRVQVLDADHAAVGSVRIVHGADALAEGTGADAAPTRPVLAPGEGAHAELAWRNTTLMGSDPVNAPYVRVVPRPGAAAVMVTPELDLGTTGKLAVGAWQSDRTSPS</sequence>
<protein>
    <recommendedName>
        <fullName evidence="3">DUF4232 domain-containing protein</fullName>
    </recommendedName>
</protein>
<name>A0A1H8KP18_9ACTN</name>
<feature type="region of interest" description="Disordered" evidence="1">
    <location>
        <begin position="36"/>
        <end position="71"/>
    </location>
</feature>
<feature type="signal peptide" evidence="2">
    <location>
        <begin position="1"/>
        <end position="19"/>
    </location>
</feature>
<evidence type="ECO:0000313" key="5">
    <source>
        <dbReference type="Proteomes" id="UP000181951"/>
    </source>
</evidence>
<dbReference type="EMBL" id="FODD01000013">
    <property type="protein sequence ID" value="SEN94624.1"/>
    <property type="molecule type" value="Genomic_DNA"/>
</dbReference>
<dbReference type="AlphaFoldDB" id="A0A1H8KP18"/>
<dbReference type="InterPro" id="IPR025326">
    <property type="entry name" value="DUF4232"/>
</dbReference>